<keyword evidence="1" id="KW-0732">Signal</keyword>
<proteinExistence type="predicted"/>
<feature type="chain" id="PRO_5047113183" description="Outer membrane protein beta-barrel domain-containing protein" evidence="1">
    <location>
        <begin position="22"/>
        <end position="210"/>
    </location>
</feature>
<evidence type="ECO:0000313" key="2">
    <source>
        <dbReference type="EMBL" id="QSX74742.1"/>
    </source>
</evidence>
<protein>
    <recommendedName>
        <fullName evidence="4">Outer membrane protein beta-barrel domain-containing protein</fullName>
    </recommendedName>
</protein>
<gene>
    <name evidence="2" type="ORF">HIV01_016500</name>
</gene>
<name>A0ABX7RCQ0_9GAMM</name>
<feature type="signal peptide" evidence="1">
    <location>
        <begin position="1"/>
        <end position="21"/>
    </location>
</feature>
<reference evidence="2 3" key="1">
    <citation type="submission" date="2021-02" db="EMBL/GenBank/DDBJ databases">
        <title>Lysobacter arenosi sp. nov., isolated from soil of gangwondo yeongwol, south Korea.</title>
        <authorList>
            <person name="Kim K.R."/>
            <person name="Kim K.H."/>
            <person name="Jeon C.O."/>
        </authorList>
    </citation>
    <scope>NUCLEOTIDE SEQUENCE [LARGE SCALE GENOMIC DNA]</scope>
    <source>
        <strain evidence="2 3">R7</strain>
    </source>
</reference>
<organism evidence="2 3">
    <name type="scientific">Lysobacter arenosi</name>
    <dbReference type="NCBI Taxonomy" id="2795387"/>
    <lineage>
        <taxon>Bacteria</taxon>
        <taxon>Pseudomonadati</taxon>
        <taxon>Pseudomonadota</taxon>
        <taxon>Gammaproteobacteria</taxon>
        <taxon>Lysobacterales</taxon>
        <taxon>Lysobacteraceae</taxon>
        <taxon>Lysobacter</taxon>
    </lineage>
</organism>
<dbReference type="EMBL" id="CP071517">
    <property type="protein sequence ID" value="QSX74742.1"/>
    <property type="molecule type" value="Genomic_DNA"/>
</dbReference>
<accession>A0ABX7RCQ0</accession>
<evidence type="ECO:0008006" key="4">
    <source>
        <dbReference type="Google" id="ProtNLM"/>
    </source>
</evidence>
<keyword evidence="3" id="KW-1185">Reference proteome</keyword>
<evidence type="ECO:0000313" key="3">
    <source>
        <dbReference type="Proteomes" id="UP000663400"/>
    </source>
</evidence>
<evidence type="ECO:0000256" key="1">
    <source>
        <dbReference type="SAM" id="SignalP"/>
    </source>
</evidence>
<dbReference type="Proteomes" id="UP000663400">
    <property type="component" value="Chromosome"/>
</dbReference>
<sequence>MKKTLMALALVAIAAPIASQASEANGIGYNYAQLDYVYSDSDAFDMDGGTLSGSYAFTDNFFTFGEYGKVKGDHDVSDFVFEGGFDGMKADVKDSHWSLGAGFNASIGDRADWVTKVAYDRHTVKASGYGMRIREHIDGGYITTGVMGRVTDKLTANAYLGYTDYNRGYEGNAFADFGAVYAFNPTWGLHVGAVLSDATETYSLGVRASF</sequence>
<dbReference type="RefSeq" id="WP_200608780.1">
    <property type="nucleotide sequence ID" value="NZ_CP071517.1"/>
</dbReference>